<dbReference type="RefSeq" id="WP_114471831.1">
    <property type="nucleotide sequence ID" value="NZ_QPJK01000012.1"/>
</dbReference>
<dbReference type="AlphaFoldDB" id="A0A368XCQ9"/>
<evidence type="ECO:0000313" key="2">
    <source>
        <dbReference type="EMBL" id="RCW65751.1"/>
    </source>
</evidence>
<dbReference type="Proteomes" id="UP000252884">
    <property type="component" value="Unassembled WGS sequence"/>
</dbReference>
<keyword evidence="1" id="KW-0732">Signal</keyword>
<evidence type="ECO:0000313" key="3">
    <source>
        <dbReference type="Proteomes" id="UP000252884"/>
    </source>
</evidence>
<accession>A0A368XCQ9</accession>
<keyword evidence="3" id="KW-1185">Reference proteome</keyword>
<gene>
    <name evidence="2" type="ORF">DES41_112202</name>
</gene>
<dbReference type="InterPro" id="IPR024447">
    <property type="entry name" value="YXWGXW_rpt"/>
</dbReference>
<evidence type="ECO:0000256" key="1">
    <source>
        <dbReference type="SAM" id="SignalP"/>
    </source>
</evidence>
<dbReference type="OrthoDB" id="121499at2"/>
<sequence>MQAAVSYLSRRRLALAALVAGCALLSACTTVVREPAQQHHVVVREVPAPLVEVIPGPPGPGLHWVPGHWAWREGDWRWFGGRYVASAVPPMPAPYVEMVPAPPSAMHVWVRGHWYWSERGWAWARGTWVRR</sequence>
<feature type="signal peptide" evidence="1">
    <location>
        <begin position="1"/>
        <end position="27"/>
    </location>
</feature>
<comment type="caution">
    <text evidence="2">The sequence shown here is derived from an EMBL/GenBank/DDBJ whole genome shotgun (WGS) entry which is preliminary data.</text>
</comment>
<organism evidence="2 3">
    <name type="scientific">Pseudorhodoferax soli</name>
    <dbReference type="NCBI Taxonomy" id="545864"/>
    <lineage>
        <taxon>Bacteria</taxon>
        <taxon>Pseudomonadati</taxon>
        <taxon>Pseudomonadota</taxon>
        <taxon>Betaproteobacteria</taxon>
        <taxon>Burkholderiales</taxon>
        <taxon>Comamonadaceae</taxon>
    </lineage>
</organism>
<dbReference type="Pfam" id="PF12779">
    <property type="entry name" value="WXXGXW"/>
    <property type="match status" value="2"/>
</dbReference>
<feature type="chain" id="PRO_5016944608" evidence="1">
    <location>
        <begin position="28"/>
        <end position="131"/>
    </location>
</feature>
<dbReference type="EMBL" id="QPJK01000012">
    <property type="protein sequence ID" value="RCW65751.1"/>
    <property type="molecule type" value="Genomic_DNA"/>
</dbReference>
<proteinExistence type="predicted"/>
<reference evidence="2 3" key="1">
    <citation type="submission" date="2018-07" db="EMBL/GenBank/DDBJ databases">
        <title>Genomic Encyclopedia of Type Strains, Phase IV (KMG-IV): sequencing the most valuable type-strain genomes for metagenomic binning, comparative biology and taxonomic classification.</title>
        <authorList>
            <person name="Goeker M."/>
        </authorList>
    </citation>
    <scope>NUCLEOTIDE SEQUENCE [LARGE SCALE GENOMIC DNA]</scope>
    <source>
        <strain evidence="2 3">DSM 21634</strain>
    </source>
</reference>
<protein>
    <submittedName>
        <fullName evidence="2">YXWGXW repeat-containing protein</fullName>
    </submittedName>
</protein>
<name>A0A368XCQ9_9BURK</name>